<dbReference type="PROSITE" id="PS50885">
    <property type="entry name" value="HAMP"/>
    <property type="match status" value="1"/>
</dbReference>
<organism evidence="14 15">
    <name type="scientific">Thalassobacterium sedimentorum</name>
    <dbReference type="NCBI Taxonomy" id="3041258"/>
    <lineage>
        <taxon>Bacteria</taxon>
        <taxon>Pseudomonadati</taxon>
        <taxon>Verrucomicrobiota</taxon>
        <taxon>Opitutia</taxon>
        <taxon>Puniceicoccales</taxon>
        <taxon>Coraliomargaritaceae</taxon>
        <taxon>Thalassobacterium</taxon>
    </lineage>
</organism>
<keyword evidence="6 11" id="KW-0812">Transmembrane</keyword>
<comment type="subcellular location">
    <subcellularLocation>
        <location evidence="2">Membrane</location>
    </subcellularLocation>
</comment>
<comment type="caution">
    <text evidence="14">The sequence shown here is derived from an EMBL/GenBank/DDBJ whole genome shotgun (WGS) entry which is preliminary data.</text>
</comment>
<dbReference type="GO" id="GO:0004673">
    <property type="term" value="F:protein histidine kinase activity"/>
    <property type="evidence" value="ECO:0007669"/>
    <property type="project" value="UniProtKB-EC"/>
</dbReference>
<feature type="domain" description="HAMP" evidence="13">
    <location>
        <begin position="205"/>
        <end position="256"/>
    </location>
</feature>
<proteinExistence type="predicted"/>
<evidence type="ECO:0000256" key="5">
    <source>
        <dbReference type="ARBA" id="ARBA00022679"/>
    </source>
</evidence>
<keyword evidence="9" id="KW-0902">Two-component regulatory system</keyword>
<dbReference type="NCBIfam" id="NF008312">
    <property type="entry name" value="PRK11100.1"/>
    <property type="match status" value="1"/>
</dbReference>
<dbReference type="SMART" id="SM00388">
    <property type="entry name" value="HisKA"/>
    <property type="match status" value="1"/>
</dbReference>
<keyword evidence="10 11" id="KW-0472">Membrane</keyword>
<dbReference type="Pfam" id="PF02518">
    <property type="entry name" value="HATPase_c"/>
    <property type="match status" value="1"/>
</dbReference>
<dbReference type="Proteomes" id="UP001243717">
    <property type="component" value="Unassembled WGS sequence"/>
</dbReference>
<evidence type="ECO:0000259" key="13">
    <source>
        <dbReference type="PROSITE" id="PS50885"/>
    </source>
</evidence>
<dbReference type="InterPro" id="IPR004358">
    <property type="entry name" value="Sig_transdc_His_kin-like_C"/>
</dbReference>
<dbReference type="Gene3D" id="6.10.340.10">
    <property type="match status" value="1"/>
</dbReference>
<dbReference type="Gene3D" id="3.30.565.10">
    <property type="entry name" value="Histidine kinase-like ATPase, C-terminal domain"/>
    <property type="match status" value="1"/>
</dbReference>
<dbReference type="InterPro" id="IPR003594">
    <property type="entry name" value="HATPase_dom"/>
</dbReference>
<dbReference type="CDD" id="cd00082">
    <property type="entry name" value="HisKA"/>
    <property type="match status" value="1"/>
</dbReference>
<dbReference type="Gene3D" id="1.10.287.130">
    <property type="match status" value="1"/>
</dbReference>
<dbReference type="InterPro" id="IPR003660">
    <property type="entry name" value="HAMP_dom"/>
</dbReference>
<evidence type="ECO:0000256" key="10">
    <source>
        <dbReference type="ARBA" id="ARBA00023136"/>
    </source>
</evidence>
<dbReference type="InterPro" id="IPR036890">
    <property type="entry name" value="HATPase_C_sf"/>
</dbReference>
<dbReference type="RefSeq" id="WP_308986721.1">
    <property type="nucleotide sequence ID" value="NZ_JARXIC010000059.1"/>
</dbReference>
<dbReference type="InterPro" id="IPR003661">
    <property type="entry name" value="HisK_dim/P_dom"/>
</dbReference>
<comment type="catalytic activity">
    <reaction evidence="1">
        <text>ATP + protein L-histidine = ADP + protein N-phospho-L-histidine.</text>
        <dbReference type="EC" id="2.7.13.3"/>
    </reaction>
</comment>
<evidence type="ECO:0000256" key="3">
    <source>
        <dbReference type="ARBA" id="ARBA00012438"/>
    </source>
</evidence>
<accession>A0ABU1AQX8</accession>
<reference evidence="14 15" key="1">
    <citation type="submission" date="2023-04" db="EMBL/GenBank/DDBJ databases">
        <title>A novel bacteria isolated from coastal sediment.</title>
        <authorList>
            <person name="Liu X.-J."/>
            <person name="Du Z.-J."/>
        </authorList>
    </citation>
    <scope>NUCLEOTIDE SEQUENCE [LARGE SCALE GENOMIC DNA]</scope>
    <source>
        <strain evidence="14 15">SDUM461004</strain>
    </source>
</reference>
<dbReference type="PANTHER" id="PTHR45436:SF10">
    <property type="entry name" value="HISTIDINE KINASE"/>
    <property type="match status" value="1"/>
</dbReference>
<evidence type="ECO:0000256" key="7">
    <source>
        <dbReference type="ARBA" id="ARBA00022777"/>
    </source>
</evidence>
<evidence type="ECO:0000256" key="6">
    <source>
        <dbReference type="ARBA" id="ARBA00022692"/>
    </source>
</evidence>
<protein>
    <recommendedName>
        <fullName evidence="3">histidine kinase</fullName>
        <ecNumber evidence="3">2.7.13.3</ecNumber>
    </recommendedName>
</protein>
<dbReference type="PROSITE" id="PS50109">
    <property type="entry name" value="HIS_KIN"/>
    <property type="match status" value="1"/>
</dbReference>
<dbReference type="InterPro" id="IPR050428">
    <property type="entry name" value="TCS_sensor_his_kinase"/>
</dbReference>
<keyword evidence="15" id="KW-1185">Reference proteome</keyword>
<dbReference type="Pfam" id="PF00512">
    <property type="entry name" value="HisKA"/>
    <property type="match status" value="1"/>
</dbReference>
<gene>
    <name evidence="14" type="primary">creC</name>
    <name evidence="14" type="ORF">QEH59_17755</name>
</gene>
<dbReference type="InterPro" id="IPR005467">
    <property type="entry name" value="His_kinase_dom"/>
</dbReference>
<dbReference type="EMBL" id="JARXIC010000059">
    <property type="protein sequence ID" value="MDQ8196285.1"/>
    <property type="molecule type" value="Genomic_DNA"/>
</dbReference>
<dbReference type="SUPFAM" id="SSF47384">
    <property type="entry name" value="Homodimeric domain of signal transducing histidine kinase"/>
    <property type="match status" value="1"/>
</dbReference>
<dbReference type="SUPFAM" id="SSF55874">
    <property type="entry name" value="ATPase domain of HSP90 chaperone/DNA topoisomerase II/histidine kinase"/>
    <property type="match status" value="1"/>
</dbReference>
<evidence type="ECO:0000256" key="8">
    <source>
        <dbReference type="ARBA" id="ARBA00022989"/>
    </source>
</evidence>
<evidence type="ECO:0000259" key="12">
    <source>
        <dbReference type="PROSITE" id="PS50109"/>
    </source>
</evidence>
<keyword evidence="5 14" id="KW-0808">Transferase</keyword>
<evidence type="ECO:0000256" key="4">
    <source>
        <dbReference type="ARBA" id="ARBA00022553"/>
    </source>
</evidence>
<evidence type="ECO:0000313" key="14">
    <source>
        <dbReference type="EMBL" id="MDQ8196285.1"/>
    </source>
</evidence>
<name>A0ABU1AQX8_9BACT</name>
<feature type="transmembrane region" description="Helical" evidence="11">
    <location>
        <begin position="6"/>
        <end position="27"/>
    </location>
</feature>
<dbReference type="EC" id="2.7.13.3" evidence="3"/>
<feature type="transmembrane region" description="Helical" evidence="11">
    <location>
        <begin position="185"/>
        <end position="203"/>
    </location>
</feature>
<keyword evidence="4" id="KW-0597">Phosphoprotein</keyword>
<dbReference type="InterPro" id="IPR036097">
    <property type="entry name" value="HisK_dim/P_sf"/>
</dbReference>
<feature type="domain" description="Histidine kinase" evidence="12">
    <location>
        <begin position="263"/>
        <end position="477"/>
    </location>
</feature>
<evidence type="ECO:0000313" key="15">
    <source>
        <dbReference type="Proteomes" id="UP001243717"/>
    </source>
</evidence>
<evidence type="ECO:0000256" key="2">
    <source>
        <dbReference type="ARBA" id="ARBA00004370"/>
    </source>
</evidence>
<keyword evidence="8 11" id="KW-1133">Transmembrane helix</keyword>
<keyword evidence="7 14" id="KW-0418">Kinase</keyword>
<sequence length="477" mass="53134">MSLTNRILISLALMALAGFAVLLNPILDRVERQYLEATEEPMVDVAEILAALLSHQGGHVILAPEAWRSGMESVKAKPLNAKIYNLMKDKVLMDFYITDAAGRLIYDSGAVGQVGEDFSIFLDVARTLRGEYGARSSRLDEADPTSSVMYVGAPIVNDGEIIGVLTVYKPQRSMLLFIIETKQRLIRLGLLAVGLVLLLGWLLSKWVTQPLRRLTAYAAAVSRGERPPAPVMPGRHLRILGESTEAMREALENRKYVESYVQSLTHEMKSPIAGIRGAAELLQEDLPAAKRTQFLANIELESARLQNLVDQLLALASLENRTELGDPVEIELSALIRRIVNHHESNRLNKKIHFELQLSDECRVEGELFLLETALNNLLQNAIDFSPLEGRIEIRAWLEGRQVAISICDEGPGIPEFALERIFDRFYSLPRPHSERRSSGLGLCFAREAVELHRGSLQVGNREDQAGAEAVIRLPRL</sequence>
<dbReference type="PANTHER" id="PTHR45436">
    <property type="entry name" value="SENSOR HISTIDINE KINASE YKOH"/>
    <property type="match status" value="1"/>
</dbReference>
<evidence type="ECO:0000256" key="9">
    <source>
        <dbReference type="ARBA" id="ARBA00023012"/>
    </source>
</evidence>
<dbReference type="SMART" id="SM00387">
    <property type="entry name" value="HATPase_c"/>
    <property type="match status" value="1"/>
</dbReference>
<dbReference type="PRINTS" id="PR00344">
    <property type="entry name" value="BCTRLSENSOR"/>
</dbReference>
<evidence type="ECO:0000256" key="11">
    <source>
        <dbReference type="SAM" id="Phobius"/>
    </source>
</evidence>
<evidence type="ECO:0000256" key="1">
    <source>
        <dbReference type="ARBA" id="ARBA00000085"/>
    </source>
</evidence>